<feature type="region of interest" description="Disordered" evidence="1">
    <location>
        <begin position="379"/>
        <end position="414"/>
    </location>
</feature>
<dbReference type="Gene3D" id="4.10.60.10">
    <property type="entry name" value="Zinc finger, CCHC-type"/>
    <property type="match status" value="1"/>
</dbReference>
<accession>A0A6D2HE64</accession>
<dbReference type="PANTHER" id="PTHR31286:SF55">
    <property type="entry name" value="DUF4283 DOMAIN-CONTAINING PROTEIN"/>
    <property type="match status" value="1"/>
</dbReference>
<feature type="compositionally biased region" description="Polar residues" evidence="1">
    <location>
        <begin position="122"/>
        <end position="131"/>
    </location>
</feature>
<feature type="compositionally biased region" description="Basic residues" evidence="1">
    <location>
        <begin position="384"/>
        <end position="408"/>
    </location>
</feature>
<dbReference type="PANTHER" id="PTHR31286">
    <property type="entry name" value="GLYCINE-RICH CELL WALL STRUCTURAL PROTEIN 1.8-LIKE"/>
    <property type="match status" value="1"/>
</dbReference>
<feature type="compositionally biased region" description="Acidic residues" evidence="1">
    <location>
        <begin position="475"/>
        <end position="489"/>
    </location>
</feature>
<evidence type="ECO:0000313" key="4">
    <source>
        <dbReference type="Proteomes" id="UP000467841"/>
    </source>
</evidence>
<dbReference type="GO" id="GO:0003676">
    <property type="term" value="F:nucleic acid binding"/>
    <property type="evidence" value="ECO:0007669"/>
    <property type="project" value="InterPro"/>
</dbReference>
<dbReference type="AlphaFoldDB" id="A0A6D2HE64"/>
<dbReference type="InterPro" id="IPR036875">
    <property type="entry name" value="Znf_CCHC_sf"/>
</dbReference>
<dbReference type="SUPFAM" id="SSF57756">
    <property type="entry name" value="Retrovirus zinc finger-like domains"/>
    <property type="match status" value="1"/>
</dbReference>
<evidence type="ECO:0000313" key="3">
    <source>
        <dbReference type="EMBL" id="CAA7013482.1"/>
    </source>
</evidence>
<evidence type="ECO:0000259" key="2">
    <source>
        <dbReference type="Pfam" id="PF14111"/>
    </source>
</evidence>
<dbReference type="OrthoDB" id="1112563at2759"/>
<gene>
    <name evidence="3" type="ORF">MERR_LOCUS716</name>
</gene>
<feature type="region of interest" description="Disordered" evidence="1">
    <location>
        <begin position="110"/>
        <end position="134"/>
    </location>
</feature>
<sequence>MGKRSKSKKKASGASPSASQKSSSSRLPGEDAPSSPLVTPESSAPPAIVPADAPVTGLTTDLEPGEIQPEISPEIPTHDAEECALRVAASDPSRISTDLKNTSVENASHNNTAKFTEVTDPAKSTNPNSPKGENWANLFKGNSKTLAQKGESYILPSGEVCVKIPNSIIEKHQKSWDSFIIGQFYSDSPPQGLIHTIVNGIWSKQFRDITVSKMKGNAFLFRIPNAQTRRRVISQRLWQIEGQTMFVADWVSGVIPSKPELSSAPIWLELRKVPLQFFNDDGLGRIAGAVGEPKALHPSTANKTNLEVAKVLTLIDPRKPLPEAVNVQFDSGDIMRILVSSPWMSPVCSFCKEIGHSVRRCASAPIFCSTCKSAAHSTSNCTRVKPKPGAKKTKRGSRSRSVSRSKRKQLPEGTILKAAGSVGQVNLNTPLQKWVKKKPIPDTLGTKSSGTATGNSSGVSAAEPDSSDVESSGSDSEEVEEDNDPELDYEFATVLSQRQRKSE</sequence>
<keyword evidence="4" id="KW-1185">Reference proteome</keyword>
<feature type="compositionally biased region" description="Low complexity" evidence="1">
    <location>
        <begin position="44"/>
        <end position="55"/>
    </location>
</feature>
<dbReference type="Pfam" id="PF14111">
    <property type="entry name" value="DUF4283"/>
    <property type="match status" value="1"/>
</dbReference>
<name>A0A6D2HE64_9BRAS</name>
<feature type="region of interest" description="Disordered" evidence="1">
    <location>
        <begin position="436"/>
        <end position="489"/>
    </location>
</feature>
<dbReference type="InterPro" id="IPR040256">
    <property type="entry name" value="At4g02000-like"/>
</dbReference>
<feature type="region of interest" description="Disordered" evidence="1">
    <location>
        <begin position="1"/>
        <end position="75"/>
    </location>
</feature>
<dbReference type="Proteomes" id="UP000467841">
    <property type="component" value="Unassembled WGS sequence"/>
</dbReference>
<proteinExistence type="predicted"/>
<feature type="compositionally biased region" description="Low complexity" evidence="1">
    <location>
        <begin position="12"/>
        <end position="25"/>
    </location>
</feature>
<reference evidence="3" key="1">
    <citation type="submission" date="2020-01" db="EMBL/GenBank/DDBJ databases">
        <authorList>
            <person name="Mishra B."/>
        </authorList>
    </citation>
    <scope>NUCLEOTIDE SEQUENCE [LARGE SCALE GENOMIC DNA]</scope>
</reference>
<evidence type="ECO:0000256" key="1">
    <source>
        <dbReference type="SAM" id="MobiDB-lite"/>
    </source>
</evidence>
<dbReference type="InterPro" id="IPR025558">
    <property type="entry name" value="DUF4283"/>
</dbReference>
<organism evidence="3 4">
    <name type="scientific">Microthlaspi erraticum</name>
    <dbReference type="NCBI Taxonomy" id="1685480"/>
    <lineage>
        <taxon>Eukaryota</taxon>
        <taxon>Viridiplantae</taxon>
        <taxon>Streptophyta</taxon>
        <taxon>Embryophyta</taxon>
        <taxon>Tracheophyta</taxon>
        <taxon>Spermatophyta</taxon>
        <taxon>Magnoliopsida</taxon>
        <taxon>eudicotyledons</taxon>
        <taxon>Gunneridae</taxon>
        <taxon>Pentapetalae</taxon>
        <taxon>rosids</taxon>
        <taxon>malvids</taxon>
        <taxon>Brassicales</taxon>
        <taxon>Brassicaceae</taxon>
        <taxon>Coluteocarpeae</taxon>
        <taxon>Microthlaspi</taxon>
    </lineage>
</organism>
<dbReference type="GO" id="GO:0008270">
    <property type="term" value="F:zinc ion binding"/>
    <property type="evidence" value="ECO:0007669"/>
    <property type="project" value="InterPro"/>
</dbReference>
<dbReference type="EMBL" id="CACVBM020000044">
    <property type="protein sequence ID" value="CAA7013482.1"/>
    <property type="molecule type" value="Genomic_DNA"/>
</dbReference>
<feature type="compositionally biased region" description="Polar residues" evidence="1">
    <location>
        <begin position="445"/>
        <end position="459"/>
    </location>
</feature>
<protein>
    <recommendedName>
        <fullName evidence="2">DUF4283 domain-containing protein</fullName>
    </recommendedName>
</protein>
<comment type="caution">
    <text evidence="3">The sequence shown here is derived from an EMBL/GenBank/DDBJ whole genome shotgun (WGS) entry which is preliminary data.</text>
</comment>
<feature type="domain" description="DUF4283" evidence="2">
    <location>
        <begin position="174"/>
        <end position="257"/>
    </location>
</feature>
<feature type="compositionally biased region" description="Basic residues" evidence="1">
    <location>
        <begin position="1"/>
        <end position="11"/>
    </location>
</feature>